<dbReference type="InterPro" id="IPR003323">
    <property type="entry name" value="OTU_dom"/>
</dbReference>
<dbReference type="GO" id="GO:0000981">
    <property type="term" value="F:DNA-binding transcription factor activity, RNA polymerase II-specific"/>
    <property type="evidence" value="ECO:0007669"/>
    <property type="project" value="InterPro"/>
</dbReference>
<dbReference type="AlphaFoldDB" id="A0A699HEG1"/>
<keyword evidence="2" id="KW-0548">Nucleotidyltransferase</keyword>
<dbReference type="Pfam" id="PF13966">
    <property type="entry name" value="zf-RVT"/>
    <property type="match status" value="1"/>
</dbReference>
<dbReference type="EMBL" id="BKCJ010150746">
    <property type="protein sequence ID" value="GEY08546.1"/>
    <property type="molecule type" value="Genomic_DNA"/>
</dbReference>
<dbReference type="CDD" id="cd22744">
    <property type="entry name" value="OTU"/>
    <property type="match status" value="1"/>
</dbReference>
<feature type="domain" description="OTU" evidence="1">
    <location>
        <begin position="499"/>
        <end position="544"/>
    </location>
</feature>
<feature type="non-terminal residue" evidence="2">
    <location>
        <position position="544"/>
    </location>
</feature>
<sequence>MYALERNKEISVAAKWGDPSFDHSFRRQVRDGAESQQWADLLSLLGTFSLSPSIDRWVCDLNGDGSFRVKGFRSVLDDLILPSSNMATRWVKCVPVKVNVYAWRARLERLPTRDNLAKRGVHTDSNLCPVYGSSLENIQHLLFGCDLAKSIFRKICRWWNISWVHFSSFVEWDSWFASIRLSSKLKSLLEGVLITSWWRTTHLKMLNILYKYRYFFTDEVFNSDEELKNWAQKKARPLGYVIVTKRSKANTSGFKNEVYLRCDRSGQYKENESSKDTAIRKINCPFMLVGKYSWVYNGWTLIVMCDEHNHPPAQHMEAHPYARRLTTDEYRLVEDLTKKNMEARNILAILKEQNKDNVSTIKDIYNAQSKIRKAQKVEETTMQVQWEYIPLDSVDIFWRTLKVSWSEPVEDDDIQCEELFMRVFDIDLNMQPTRHNSVSNTQTGRMHNLISDLNEEPPRHNSFVNQTSMWHDSSTDEQIEIERLRKQIPKVVHPYILVLDIQNVMSDGNCGFRAVALGLGLSEDQWPRIRSDLVRELEARQRQY</sequence>
<name>A0A699HEG1_TANCI</name>
<dbReference type="InterPro" id="IPR052579">
    <property type="entry name" value="Zinc_finger_SWIM"/>
</dbReference>
<gene>
    <name evidence="2" type="ORF">Tci_380520</name>
</gene>
<accession>A0A699HEG1</accession>
<dbReference type="InterPro" id="IPR014842">
    <property type="entry name" value="AFT"/>
</dbReference>
<dbReference type="PROSITE" id="PS50802">
    <property type="entry name" value="OTU"/>
    <property type="match status" value="1"/>
</dbReference>
<evidence type="ECO:0000259" key="1">
    <source>
        <dbReference type="PROSITE" id="PS50802"/>
    </source>
</evidence>
<dbReference type="Pfam" id="PF08731">
    <property type="entry name" value="AFT"/>
    <property type="match status" value="1"/>
</dbReference>
<proteinExistence type="predicted"/>
<dbReference type="GO" id="GO:0010106">
    <property type="term" value="P:cellular response to iron ion starvation"/>
    <property type="evidence" value="ECO:0007669"/>
    <property type="project" value="InterPro"/>
</dbReference>
<organism evidence="2">
    <name type="scientific">Tanacetum cinerariifolium</name>
    <name type="common">Dalmatian daisy</name>
    <name type="synonym">Chrysanthemum cinerariifolium</name>
    <dbReference type="NCBI Taxonomy" id="118510"/>
    <lineage>
        <taxon>Eukaryota</taxon>
        <taxon>Viridiplantae</taxon>
        <taxon>Streptophyta</taxon>
        <taxon>Embryophyta</taxon>
        <taxon>Tracheophyta</taxon>
        <taxon>Spermatophyta</taxon>
        <taxon>Magnoliopsida</taxon>
        <taxon>eudicotyledons</taxon>
        <taxon>Gunneridae</taxon>
        <taxon>Pentapetalae</taxon>
        <taxon>asterids</taxon>
        <taxon>campanulids</taxon>
        <taxon>Asterales</taxon>
        <taxon>Asteraceae</taxon>
        <taxon>Asteroideae</taxon>
        <taxon>Anthemideae</taxon>
        <taxon>Anthemidinae</taxon>
        <taxon>Tanacetum</taxon>
    </lineage>
</organism>
<dbReference type="PANTHER" id="PTHR31569">
    <property type="entry name" value="SWIM-TYPE DOMAIN-CONTAINING PROTEIN"/>
    <property type="match status" value="1"/>
</dbReference>
<protein>
    <submittedName>
        <fullName evidence="2">RNA-directed DNA polymerase, eukaryota</fullName>
    </submittedName>
</protein>
<keyword evidence="2" id="KW-0808">Transferase</keyword>
<dbReference type="InterPro" id="IPR026960">
    <property type="entry name" value="RVT-Znf"/>
</dbReference>
<comment type="caution">
    <text evidence="2">The sequence shown here is derived from an EMBL/GenBank/DDBJ whole genome shotgun (WGS) entry which is preliminary data.</text>
</comment>
<reference evidence="2" key="1">
    <citation type="journal article" date="2019" name="Sci. Rep.">
        <title>Draft genome of Tanacetum cinerariifolium, the natural source of mosquito coil.</title>
        <authorList>
            <person name="Yamashiro T."/>
            <person name="Shiraishi A."/>
            <person name="Satake H."/>
            <person name="Nakayama K."/>
        </authorList>
    </citation>
    <scope>NUCLEOTIDE SEQUENCE</scope>
</reference>
<dbReference type="PANTHER" id="PTHR31569:SF4">
    <property type="entry name" value="SWIM-TYPE DOMAIN-CONTAINING PROTEIN"/>
    <property type="match status" value="1"/>
</dbReference>
<dbReference type="GO" id="GO:0045944">
    <property type="term" value="P:positive regulation of transcription by RNA polymerase II"/>
    <property type="evidence" value="ECO:0007669"/>
    <property type="project" value="InterPro"/>
</dbReference>
<keyword evidence="2" id="KW-0695">RNA-directed DNA polymerase</keyword>
<dbReference type="GO" id="GO:0003964">
    <property type="term" value="F:RNA-directed DNA polymerase activity"/>
    <property type="evidence" value="ECO:0007669"/>
    <property type="project" value="UniProtKB-KW"/>
</dbReference>
<evidence type="ECO:0000313" key="2">
    <source>
        <dbReference type="EMBL" id="GEY08546.1"/>
    </source>
</evidence>